<evidence type="ECO:0000313" key="5">
    <source>
        <dbReference type="Proteomes" id="UP000067683"/>
    </source>
</evidence>
<keyword evidence="2" id="KW-1133">Transmembrane helix</keyword>
<dbReference type="OrthoDB" id="2357232at2"/>
<feature type="transmembrane region" description="Helical" evidence="2">
    <location>
        <begin position="117"/>
        <end position="142"/>
    </location>
</feature>
<feature type="region of interest" description="Disordered" evidence="1">
    <location>
        <begin position="157"/>
        <end position="182"/>
    </location>
</feature>
<reference evidence="4" key="1">
    <citation type="submission" date="2016-01" db="EMBL/GenBank/DDBJ databases">
        <title>Complete genome of Planococcus rifietoensis type strain M8.</title>
        <authorList>
            <person name="See-Too W.S."/>
        </authorList>
    </citation>
    <scope>NUCLEOTIDE SEQUENCE [LARGE SCALE GENOMIC DNA]</scope>
    <source>
        <strain evidence="4">M8</strain>
    </source>
</reference>
<dbReference type="RefSeq" id="WP_058381810.1">
    <property type="nucleotide sequence ID" value="NZ_CP013659.2"/>
</dbReference>
<protein>
    <recommendedName>
        <fullName evidence="3">DUF4064 domain-containing protein</fullName>
    </recommendedName>
</protein>
<evidence type="ECO:0000313" key="4">
    <source>
        <dbReference type="EMBL" id="ALS75103.1"/>
    </source>
</evidence>
<dbReference type="AlphaFoldDB" id="A0A0U2XE62"/>
<dbReference type="InterPro" id="IPR025273">
    <property type="entry name" value="DUF4064"/>
</dbReference>
<accession>A0A0U2XE62</accession>
<dbReference type="Proteomes" id="UP000067683">
    <property type="component" value="Chromosome"/>
</dbReference>
<evidence type="ECO:0000259" key="3">
    <source>
        <dbReference type="Pfam" id="PF13273"/>
    </source>
</evidence>
<feature type="transmembrane region" description="Helical" evidence="2">
    <location>
        <begin position="85"/>
        <end position="105"/>
    </location>
</feature>
<organism evidence="4 5">
    <name type="scientific">Planococcus rifietoensis</name>
    <dbReference type="NCBI Taxonomy" id="200991"/>
    <lineage>
        <taxon>Bacteria</taxon>
        <taxon>Bacillati</taxon>
        <taxon>Bacillota</taxon>
        <taxon>Bacilli</taxon>
        <taxon>Bacillales</taxon>
        <taxon>Caryophanaceae</taxon>
        <taxon>Planococcus</taxon>
    </lineage>
</organism>
<gene>
    <name evidence="4" type="ORF">AUC31_07675</name>
</gene>
<dbReference type="KEGG" id="prt:AUC31_07675"/>
<evidence type="ECO:0000256" key="1">
    <source>
        <dbReference type="SAM" id="MobiDB-lite"/>
    </source>
</evidence>
<feature type="compositionally biased region" description="Basic and acidic residues" evidence="1">
    <location>
        <begin position="171"/>
        <end position="182"/>
    </location>
</feature>
<sequence>MNQASENYGSIKRTGEKALGIIGSIFNVIGIILSIIFITSLSGFEGSQMQMQMEEELRNDPNITNPQDAEMAVDAFNAVVAGFDVIGWVVVILLAISTVFAILAITKLKSFDKANTAGIFFILAGIFAGVLSLTSILFYIAAIMCFVRKPPLREDELMGRSNEPVTSNDTVTREDDTPYRPL</sequence>
<feature type="domain" description="DUF4064" evidence="3">
    <location>
        <begin position="12"/>
        <end position="129"/>
    </location>
</feature>
<proteinExistence type="predicted"/>
<name>A0A0U2XE62_9BACL</name>
<keyword evidence="2" id="KW-0472">Membrane</keyword>
<feature type="transmembrane region" description="Helical" evidence="2">
    <location>
        <begin position="21"/>
        <end position="44"/>
    </location>
</feature>
<keyword evidence="2" id="KW-0812">Transmembrane</keyword>
<dbReference type="EMBL" id="CP013659">
    <property type="protein sequence ID" value="ALS75103.1"/>
    <property type="molecule type" value="Genomic_DNA"/>
</dbReference>
<evidence type="ECO:0000256" key="2">
    <source>
        <dbReference type="SAM" id="Phobius"/>
    </source>
</evidence>
<keyword evidence="5" id="KW-1185">Reference proteome</keyword>
<dbReference type="Pfam" id="PF13273">
    <property type="entry name" value="DUF4064"/>
    <property type="match status" value="1"/>
</dbReference>